<dbReference type="InterPro" id="IPR012337">
    <property type="entry name" value="RNaseH-like_sf"/>
</dbReference>
<evidence type="ECO:0000313" key="2">
    <source>
        <dbReference type="Proteomes" id="UP000325313"/>
    </source>
</evidence>
<comment type="caution">
    <text evidence="1">The sequence shown here is derived from an EMBL/GenBank/DDBJ whole genome shotgun (WGS) entry which is preliminary data.</text>
</comment>
<evidence type="ECO:0008006" key="3">
    <source>
        <dbReference type="Google" id="ProtNLM"/>
    </source>
</evidence>
<dbReference type="PANTHER" id="PTHR46169:SF15">
    <property type="entry name" value="INNER CENTROMERE PROTEIN A-LIKE ISOFORM X1-RELATED"/>
    <property type="match status" value="1"/>
</dbReference>
<sequence length="225" mass="25773">MIGFNPSIEWQRHKRHGIDRKYYLEKSDFNLARHLAEVMNIFYKITLQISTPGSARLSNIVVFIDQITEHLSTAISGTKYPPVLRNACRVGLKLTNKYYSLTDMSPLYRIAIVLHPSFRDEYFKLANWEPEWISEAIRLTREMWVSVYKPKPITPPTSSAVVANKVSQINTASLLSCFSHTKLIQNICDCSQRLECLPAWVVRPRPGEATHQLTLWTCGLQGGSY</sequence>
<dbReference type="PANTHER" id="PTHR46169">
    <property type="entry name" value="DNA REPLICATION-RELATED ELEMENT FACTOR, ISOFORM A"/>
    <property type="match status" value="1"/>
</dbReference>
<name>A0A5B0NFD7_PUCGR</name>
<accession>A0A5B0NFD7</accession>
<proteinExistence type="predicted"/>
<dbReference type="EMBL" id="VDEP01000408">
    <property type="protein sequence ID" value="KAA1088051.1"/>
    <property type="molecule type" value="Genomic_DNA"/>
</dbReference>
<gene>
    <name evidence="1" type="ORF">PGTUg99_024251</name>
</gene>
<evidence type="ECO:0000313" key="1">
    <source>
        <dbReference type="EMBL" id="KAA1088051.1"/>
    </source>
</evidence>
<organism evidence="1 2">
    <name type="scientific">Puccinia graminis f. sp. tritici</name>
    <dbReference type="NCBI Taxonomy" id="56615"/>
    <lineage>
        <taxon>Eukaryota</taxon>
        <taxon>Fungi</taxon>
        <taxon>Dikarya</taxon>
        <taxon>Basidiomycota</taxon>
        <taxon>Pucciniomycotina</taxon>
        <taxon>Pucciniomycetes</taxon>
        <taxon>Pucciniales</taxon>
        <taxon>Pucciniaceae</taxon>
        <taxon>Puccinia</taxon>
    </lineage>
</organism>
<protein>
    <recommendedName>
        <fullName evidence="3">hAT-like transposase RNase-H fold domain-containing protein</fullName>
    </recommendedName>
</protein>
<dbReference type="GO" id="GO:0005634">
    <property type="term" value="C:nucleus"/>
    <property type="evidence" value="ECO:0007669"/>
    <property type="project" value="TreeGrafter"/>
</dbReference>
<reference evidence="1 2" key="1">
    <citation type="submission" date="2019-05" db="EMBL/GenBank/DDBJ databases">
        <title>Emergence of the Ug99 lineage of the wheat stem rust pathogen through somatic hybridization.</title>
        <authorList>
            <person name="Li F."/>
            <person name="Upadhyaya N.M."/>
            <person name="Sperschneider J."/>
            <person name="Matny O."/>
            <person name="Nguyen-Phuc H."/>
            <person name="Mago R."/>
            <person name="Raley C."/>
            <person name="Miller M.E."/>
            <person name="Silverstein K.A.T."/>
            <person name="Henningsen E."/>
            <person name="Hirsch C.D."/>
            <person name="Visser B."/>
            <person name="Pretorius Z.A."/>
            <person name="Steffenson B.J."/>
            <person name="Schwessinger B."/>
            <person name="Dodds P.N."/>
            <person name="Figueroa M."/>
        </authorList>
    </citation>
    <scope>NUCLEOTIDE SEQUENCE [LARGE SCALE GENOMIC DNA]</scope>
    <source>
        <strain evidence="1 2">Ug99</strain>
    </source>
</reference>
<dbReference type="SUPFAM" id="SSF53098">
    <property type="entry name" value="Ribonuclease H-like"/>
    <property type="match status" value="1"/>
</dbReference>
<dbReference type="AlphaFoldDB" id="A0A5B0NFD7"/>
<dbReference type="GO" id="GO:0006357">
    <property type="term" value="P:regulation of transcription by RNA polymerase II"/>
    <property type="evidence" value="ECO:0007669"/>
    <property type="project" value="TreeGrafter"/>
</dbReference>
<dbReference type="InterPro" id="IPR052717">
    <property type="entry name" value="Vacuolar_transposase_reg"/>
</dbReference>
<dbReference type="Proteomes" id="UP000325313">
    <property type="component" value="Unassembled WGS sequence"/>
</dbReference>